<evidence type="ECO:0000313" key="3">
    <source>
        <dbReference type="Proteomes" id="UP001286313"/>
    </source>
</evidence>
<sequence>MLGGPGGGLGREGGGRQTCRQAGRTPSLAGNQCVLPWASLLFNRRCWEVSLATLRGARVARENEGAHHEGVTYEGKKREEERNRQREREGGWGKTDKTGSGGVMDEGKGKITRKMEGGEKREVNVREEEPKEE</sequence>
<dbReference type="AlphaFoldDB" id="A0AAE1KMZ1"/>
<accession>A0AAE1KMZ1</accession>
<gene>
    <name evidence="2" type="ORF">Pcinc_018243</name>
</gene>
<organism evidence="2 3">
    <name type="scientific">Petrolisthes cinctipes</name>
    <name type="common">Flat porcelain crab</name>
    <dbReference type="NCBI Taxonomy" id="88211"/>
    <lineage>
        <taxon>Eukaryota</taxon>
        <taxon>Metazoa</taxon>
        <taxon>Ecdysozoa</taxon>
        <taxon>Arthropoda</taxon>
        <taxon>Crustacea</taxon>
        <taxon>Multicrustacea</taxon>
        <taxon>Malacostraca</taxon>
        <taxon>Eumalacostraca</taxon>
        <taxon>Eucarida</taxon>
        <taxon>Decapoda</taxon>
        <taxon>Pleocyemata</taxon>
        <taxon>Anomura</taxon>
        <taxon>Galatheoidea</taxon>
        <taxon>Porcellanidae</taxon>
        <taxon>Petrolisthes</taxon>
    </lineage>
</organism>
<feature type="compositionally biased region" description="Gly residues" evidence="1">
    <location>
        <begin position="1"/>
        <end position="16"/>
    </location>
</feature>
<reference evidence="2" key="1">
    <citation type="submission" date="2023-10" db="EMBL/GenBank/DDBJ databases">
        <title>Genome assemblies of two species of porcelain crab, Petrolisthes cinctipes and Petrolisthes manimaculis (Anomura: Porcellanidae).</title>
        <authorList>
            <person name="Angst P."/>
        </authorList>
    </citation>
    <scope>NUCLEOTIDE SEQUENCE</scope>
    <source>
        <strain evidence="2">PB745_01</strain>
        <tissue evidence="2">Gill</tissue>
    </source>
</reference>
<evidence type="ECO:0000313" key="2">
    <source>
        <dbReference type="EMBL" id="KAK3877027.1"/>
    </source>
</evidence>
<feature type="region of interest" description="Disordered" evidence="1">
    <location>
        <begin position="62"/>
        <end position="133"/>
    </location>
</feature>
<dbReference type="Proteomes" id="UP001286313">
    <property type="component" value="Unassembled WGS sequence"/>
</dbReference>
<proteinExistence type="predicted"/>
<feature type="region of interest" description="Disordered" evidence="1">
    <location>
        <begin position="1"/>
        <end position="30"/>
    </location>
</feature>
<feature type="compositionally biased region" description="Basic and acidic residues" evidence="1">
    <location>
        <begin position="105"/>
        <end position="133"/>
    </location>
</feature>
<dbReference type="EMBL" id="JAWQEG010001734">
    <property type="protein sequence ID" value="KAK3877027.1"/>
    <property type="molecule type" value="Genomic_DNA"/>
</dbReference>
<feature type="compositionally biased region" description="Basic and acidic residues" evidence="1">
    <location>
        <begin position="62"/>
        <end position="97"/>
    </location>
</feature>
<comment type="caution">
    <text evidence="2">The sequence shown here is derived from an EMBL/GenBank/DDBJ whole genome shotgun (WGS) entry which is preliminary data.</text>
</comment>
<name>A0AAE1KMZ1_PETCI</name>
<evidence type="ECO:0000256" key="1">
    <source>
        <dbReference type="SAM" id="MobiDB-lite"/>
    </source>
</evidence>
<keyword evidence="3" id="KW-1185">Reference proteome</keyword>
<protein>
    <submittedName>
        <fullName evidence="2">Uncharacterized protein</fullName>
    </submittedName>
</protein>